<dbReference type="GO" id="GO:0008270">
    <property type="term" value="F:zinc ion binding"/>
    <property type="evidence" value="ECO:0007669"/>
    <property type="project" value="UniProtKB-KW"/>
</dbReference>
<evidence type="ECO:0000259" key="3">
    <source>
        <dbReference type="PROSITE" id="PS50157"/>
    </source>
</evidence>
<proteinExistence type="predicted"/>
<dbReference type="SMART" id="SM00355">
    <property type="entry name" value="ZnF_C2H2"/>
    <property type="match status" value="2"/>
</dbReference>
<dbReference type="VEuPathDB" id="MicrosporidiaDB:THOM_0022"/>
<dbReference type="PROSITE" id="PS50076">
    <property type="entry name" value="DNAJ_2"/>
    <property type="match status" value="1"/>
</dbReference>
<keyword evidence="5" id="KW-1185">Reference proteome</keyword>
<dbReference type="SUPFAM" id="SSF46565">
    <property type="entry name" value="Chaperone J-domain"/>
    <property type="match status" value="1"/>
</dbReference>
<dbReference type="Proteomes" id="UP000011185">
    <property type="component" value="Unassembled WGS sequence"/>
</dbReference>
<keyword evidence="1" id="KW-0479">Metal-binding</keyword>
<dbReference type="InterPro" id="IPR036236">
    <property type="entry name" value="Znf_C2H2_sf"/>
</dbReference>
<dbReference type="OMA" id="MNGNKHR"/>
<protein>
    <submittedName>
        <fullName evidence="4">Putative Heat shock protein DnaJ, Zinc finger, C2H2-like protein</fullName>
    </submittedName>
</protein>
<evidence type="ECO:0000313" key="4">
    <source>
        <dbReference type="EMBL" id="ELQ76995.1"/>
    </source>
</evidence>
<evidence type="ECO:0000313" key="5">
    <source>
        <dbReference type="Proteomes" id="UP000011185"/>
    </source>
</evidence>
<dbReference type="PROSITE" id="PS50157">
    <property type="entry name" value="ZINC_FINGER_C2H2_2"/>
    <property type="match status" value="2"/>
</dbReference>
<dbReference type="Gene3D" id="1.10.287.110">
    <property type="entry name" value="DnaJ domain"/>
    <property type="match status" value="1"/>
</dbReference>
<organism evidence="4 5">
    <name type="scientific">Trachipleistophora hominis</name>
    <name type="common">Microsporidian parasite</name>
    <dbReference type="NCBI Taxonomy" id="72359"/>
    <lineage>
        <taxon>Eukaryota</taxon>
        <taxon>Fungi</taxon>
        <taxon>Fungi incertae sedis</taxon>
        <taxon>Microsporidia</taxon>
        <taxon>Pleistophoridae</taxon>
        <taxon>Trachipleistophora</taxon>
    </lineage>
</organism>
<accession>L7K048</accession>
<dbReference type="Pfam" id="PF00096">
    <property type="entry name" value="zf-C2H2"/>
    <property type="match status" value="1"/>
</dbReference>
<dbReference type="AlphaFoldDB" id="L7K048"/>
<keyword evidence="4" id="KW-0346">Stress response</keyword>
<dbReference type="InParanoid" id="L7K048"/>
<dbReference type="PROSITE" id="PS00028">
    <property type="entry name" value="ZINC_FINGER_C2H2_1"/>
    <property type="match status" value="2"/>
</dbReference>
<dbReference type="OrthoDB" id="10359782at2759"/>
<evidence type="ECO:0000259" key="2">
    <source>
        <dbReference type="PROSITE" id="PS50076"/>
    </source>
</evidence>
<gene>
    <name evidence="4" type="ORF">THOM_0022</name>
</gene>
<sequence length="283" mass="34505">MIKAMLTKFWHQFSFWMIIIYQKLVLLLFRREETPYTILQITDTDKYSTIRRAYRKQLFRYKSTIDKDYSDMTRKILEAYEVIKRKESIYIGDSYFDENFYKRTGECFSNLEMKRIIVDENNIRDVYSRFRMKYRELVKFLKQKEMTLLMPKAHYVKTEYKPVKKTKVKKEKTYKCTVCKKDYQQKTKYIEHMNGNKHRNKCRELGVELNIPDEICPQVKESRERGKSPKKECEEEHARIEKRKVNTMTGTGTFVEPHHFLFCSLCDKKFPNRKELTLHLQKH</sequence>
<dbReference type="HOGENOM" id="CLU_984142_0_0_1"/>
<keyword evidence="1" id="KW-0863">Zinc-finger</keyword>
<evidence type="ECO:0000256" key="1">
    <source>
        <dbReference type="PROSITE-ProRule" id="PRU00042"/>
    </source>
</evidence>
<feature type="domain" description="J" evidence="2">
    <location>
        <begin position="34"/>
        <end position="105"/>
    </location>
</feature>
<dbReference type="EMBL" id="JH993798">
    <property type="protein sequence ID" value="ELQ76995.1"/>
    <property type="molecule type" value="Genomic_DNA"/>
</dbReference>
<feature type="domain" description="C2H2-type" evidence="3">
    <location>
        <begin position="174"/>
        <end position="203"/>
    </location>
</feature>
<reference evidence="4 5" key="1">
    <citation type="journal article" date="2012" name="PLoS Pathog.">
        <title>The genome of the obligate intracellular parasite Trachipleistophora hominis: new insights into microsporidian genome dynamics and reductive evolution.</title>
        <authorList>
            <person name="Heinz E."/>
            <person name="Williams T.A."/>
            <person name="Nakjang S."/>
            <person name="Noel C.J."/>
            <person name="Swan D.C."/>
            <person name="Goldberg A.V."/>
            <person name="Harris S.R."/>
            <person name="Weinmaier T."/>
            <person name="Markert S."/>
            <person name="Becher D."/>
            <person name="Bernhardt J."/>
            <person name="Dagan T."/>
            <person name="Hacker C."/>
            <person name="Lucocq J.M."/>
            <person name="Schweder T."/>
            <person name="Rattei T."/>
            <person name="Hall N."/>
            <person name="Hirt R.P."/>
            <person name="Embley T.M."/>
        </authorList>
    </citation>
    <scope>NUCLEOTIDE SEQUENCE [LARGE SCALE GENOMIC DNA]</scope>
</reference>
<name>L7K048_TRAHO</name>
<keyword evidence="1" id="KW-0862">Zinc</keyword>
<dbReference type="InterPro" id="IPR036869">
    <property type="entry name" value="J_dom_sf"/>
</dbReference>
<dbReference type="SUPFAM" id="SSF57667">
    <property type="entry name" value="beta-beta-alpha zinc fingers"/>
    <property type="match status" value="1"/>
</dbReference>
<dbReference type="InterPro" id="IPR001623">
    <property type="entry name" value="DnaJ_domain"/>
</dbReference>
<feature type="domain" description="C2H2-type" evidence="3">
    <location>
        <begin position="261"/>
        <end position="283"/>
    </location>
</feature>
<dbReference type="InterPro" id="IPR013087">
    <property type="entry name" value="Znf_C2H2_type"/>
</dbReference>
<dbReference type="SMART" id="SM00271">
    <property type="entry name" value="DnaJ"/>
    <property type="match status" value="1"/>
</dbReference>